<keyword evidence="2" id="KW-1185">Reference proteome</keyword>
<dbReference type="AlphaFoldDB" id="A0A5N6TQ95"/>
<reference evidence="1 2" key="1">
    <citation type="submission" date="2019-04" db="EMBL/GenBank/DDBJ databases">
        <title>Friends and foes A comparative genomics study of 23 Aspergillus species from section Flavi.</title>
        <authorList>
            <consortium name="DOE Joint Genome Institute"/>
            <person name="Kjaerbolling I."/>
            <person name="Vesth T."/>
            <person name="Frisvad J.C."/>
            <person name="Nybo J.L."/>
            <person name="Theobald S."/>
            <person name="Kildgaard S."/>
            <person name="Isbrandt T."/>
            <person name="Kuo A."/>
            <person name="Sato A."/>
            <person name="Lyhne E.K."/>
            <person name="Kogle M.E."/>
            <person name="Wiebenga A."/>
            <person name="Kun R.S."/>
            <person name="Lubbers R.J."/>
            <person name="Makela M.R."/>
            <person name="Barry K."/>
            <person name="Chovatia M."/>
            <person name="Clum A."/>
            <person name="Daum C."/>
            <person name="Haridas S."/>
            <person name="He G."/>
            <person name="LaButti K."/>
            <person name="Lipzen A."/>
            <person name="Mondo S."/>
            <person name="Riley R."/>
            <person name="Salamov A."/>
            <person name="Simmons B.A."/>
            <person name="Magnuson J.K."/>
            <person name="Henrissat B."/>
            <person name="Mortensen U.H."/>
            <person name="Larsen T.O."/>
            <person name="Devries R.P."/>
            <person name="Grigoriev I.V."/>
            <person name="Machida M."/>
            <person name="Baker S.E."/>
            <person name="Andersen M.R."/>
        </authorList>
    </citation>
    <scope>NUCLEOTIDE SEQUENCE [LARGE SCALE GENOMIC DNA]</scope>
    <source>
        <strain evidence="1 2">IBT 18842</strain>
    </source>
</reference>
<accession>A0A5N6TQ95</accession>
<name>A0A5N6TQ95_ASPAV</name>
<gene>
    <name evidence="1" type="ORF">BDV25DRAFT_168394</name>
</gene>
<dbReference type="InterPro" id="IPR029058">
    <property type="entry name" value="AB_hydrolase_fold"/>
</dbReference>
<dbReference type="OrthoDB" id="408373at2759"/>
<dbReference type="EMBL" id="ML742159">
    <property type="protein sequence ID" value="KAE8148470.1"/>
    <property type="molecule type" value="Genomic_DNA"/>
</dbReference>
<evidence type="ECO:0000313" key="1">
    <source>
        <dbReference type="EMBL" id="KAE8148470.1"/>
    </source>
</evidence>
<organism evidence="1 2">
    <name type="scientific">Aspergillus avenaceus</name>
    <dbReference type="NCBI Taxonomy" id="36643"/>
    <lineage>
        <taxon>Eukaryota</taxon>
        <taxon>Fungi</taxon>
        <taxon>Dikarya</taxon>
        <taxon>Ascomycota</taxon>
        <taxon>Pezizomycotina</taxon>
        <taxon>Eurotiomycetes</taxon>
        <taxon>Eurotiomycetidae</taxon>
        <taxon>Eurotiales</taxon>
        <taxon>Aspergillaceae</taxon>
        <taxon>Aspergillus</taxon>
        <taxon>Aspergillus subgen. Circumdati</taxon>
    </lineage>
</organism>
<proteinExistence type="predicted"/>
<evidence type="ECO:0008006" key="3">
    <source>
        <dbReference type="Google" id="ProtNLM"/>
    </source>
</evidence>
<dbReference type="Proteomes" id="UP000325780">
    <property type="component" value="Unassembled WGS sequence"/>
</dbReference>
<dbReference type="SUPFAM" id="SSF53474">
    <property type="entry name" value="alpha/beta-Hydrolases"/>
    <property type="match status" value="1"/>
</dbReference>
<evidence type="ECO:0000313" key="2">
    <source>
        <dbReference type="Proteomes" id="UP000325780"/>
    </source>
</evidence>
<sequence length="352" mass="40293">MNSQTCSHPCHNLTLQLGKDLETFNEAINRDPQFLAFTLTEHISESITFAIKSVGSDDAILLSFNPSFGQARAGKHEEGLFSRSALPSQWERVFQKNPEMPYQSFWGLYGQNIRQEGVEVLGDQLAFAKYAHIWRTMLEVLHDTEPMEDFLTGRYVFITTMAWGRCKIFYEQSGDAGDVQDIVFLHTAGSDIVFDLVSYRRSFLSPVYSAGGYRSNKNTYIEYIAAVIKILKLNKLIFCGISITDQLICLITLYKNCQLLWHIYSAQVYRIYYSDLDFYFNGWDGRERVETRYEEVNTPAMSGATARKIPGAQFKRMPNLGHFPATENPSIFVPFLLEAVDHITRKLQNGEE</sequence>
<protein>
    <recommendedName>
        <fullName evidence="3">Alpha/Beta hydrolase protein</fullName>
    </recommendedName>
</protein>